<comment type="similarity">
    <text evidence="8">Belongs to the methyl-accepting chemotaxis (MCP) protein family.</text>
</comment>
<dbReference type="InterPro" id="IPR033479">
    <property type="entry name" value="dCache_1"/>
</dbReference>
<dbReference type="SMART" id="SM00283">
    <property type="entry name" value="MA"/>
    <property type="match status" value="1"/>
</dbReference>
<evidence type="ECO:0000256" key="10">
    <source>
        <dbReference type="SAM" id="Phobius"/>
    </source>
</evidence>
<dbReference type="SMART" id="SM00304">
    <property type="entry name" value="HAMP"/>
    <property type="match status" value="2"/>
</dbReference>
<organism evidence="13 14">
    <name type="scientific">Desulfosporosinus fructosivorans</name>
    <dbReference type="NCBI Taxonomy" id="2018669"/>
    <lineage>
        <taxon>Bacteria</taxon>
        <taxon>Bacillati</taxon>
        <taxon>Bacillota</taxon>
        <taxon>Clostridia</taxon>
        <taxon>Eubacteriales</taxon>
        <taxon>Desulfitobacteriaceae</taxon>
        <taxon>Desulfosporosinus</taxon>
    </lineage>
</organism>
<keyword evidence="6 10" id="KW-0472">Membrane</keyword>
<protein>
    <submittedName>
        <fullName evidence="13">Methyl-accepting chemotaxis protein</fullName>
    </submittedName>
</protein>
<evidence type="ECO:0000256" key="4">
    <source>
        <dbReference type="ARBA" id="ARBA00022692"/>
    </source>
</evidence>
<gene>
    <name evidence="13" type="ORF">E4K67_06070</name>
</gene>
<dbReference type="InterPro" id="IPR029151">
    <property type="entry name" value="Sensor-like_sf"/>
</dbReference>
<dbReference type="EMBL" id="SPQQ01000002">
    <property type="protein sequence ID" value="TGE39030.1"/>
    <property type="molecule type" value="Genomic_DNA"/>
</dbReference>
<evidence type="ECO:0000256" key="7">
    <source>
        <dbReference type="ARBA" id="ARBA00023224"/>
    </source>
</evidence>
<dbReference type="GO" id="GO:0005886">
    <property type="term" value="C:plasma membrane"/>
    <property type="evidence" value="ECO:0007669"/>
    <property type="project" value="UniProtKB-SubCell"/>
</dbReference>
<dbReference type="CDD" id="cd12914">
    <property type="entry name" value="PDC1_DGC_like"/>
    <property type="match status" value="1"/>
</dbReference>
<name>A0A4Z0R892_9FIRM</name>
<dbReference type="Proteomes" id="UP000298460">
    <property type="component" value="Unassembled WGS sequence"/>
</dbReference>
<dbReference type="PRINTS" id="PR00260">
    <property type="entry name" value="CHEMTRNSDUCR"/>
</dbReference>
<dbReference type="PANTHER" id="PTHR32089:SF112">
    <property type="entry name" value="LYSOZYME-LIKE PROTEIN-RELATED"/>
    <property type="match status" value="1"/>
</dbReference>
<keyword evidence="14" id="KW-1185">Reference proteome</keyword>
<dbReference type="CDD" id="cd06225">
    <property type="entry name" value="HAMP"/>
    <property type="match status" value="1"/>
</dbReference>
<evidence type="ECO:0000256" key="2">
    <source>
        <dbReference type="ARBA" id="ARBA00022475"/>
    </source>
</evidence>
<dbReference type="RefSeq" id="WP_135545524.1">
    <property type="nucleotide sequence ID" value="NZ_SPQQ01000002.1"/>
</dbReference>
<evidence type="ECO:0000256" key="3">
    <source>
        <dbReference type="ARBA" id="ARBA00022500"/>
    </source>
</evidence>
<keyword evidence="7 9" id="KW-0807">Transducer</keyword>
<evidence type="ECO:0000256" key="8">
    <source>
        <dbReference type="ARBA" id="ARBA00029447"/>
    </source>
</evidence>
<dbReference type="GO" id="GO:0007165">
    <property type="term" value="P:signal transduction"/>
    <property type="evidence" value="ECO:0007669"/>
    <property type="project" value="UniProtKB-KW"/>
</dbReference>
<dbReference type="SUPFAM" id="SSF103190">
    <property type="entry name" value="Sensory domain-like"/>
    <property type="match status" value="1"/>
</dbReference>
<evidence type="ECO:0000256" key="9">
    <source>
        <dbReference type="PROSITE-ProRule" id="PRU00284"/>
    </source>
</evidence>
<dbReference type="Gene3D" id="3.30.450.20">
    <property type="entry name" value="PAS domain"/>
    <property type="match status" value="1"/>
</dbReference>
<sequence>MRSIKMKILISIGLILIVVCGGLGVISYRTASNAIKTQVDDALEHLAKQGGNVVTERINAVFGSLEVMANTDKILAMDNTWDSKSLILQNEAVRSGHISMLIAQLDGTAQLTTGNKVNIMDRDYFKKALAGERALSEPIVSRDDGSIVIVYAVPIKKDGKTIGVLAALKDGNDLSTITNNIKFGESGKAFMINKKGIKVAHYNVELVKSEDNDLENLSKDSTLESLVELEKQMIEGKTGAGEYEYKGESKFLGYAPVEGTQWSLAVAAPKVEVLSGLKTMGLSILIASIIFLFLGLGIGYLTARYISNPIVLASEHLRNVATGDFARDIPRGLIEKKDEIGILARAIETMQMSVKDVIQGVITESQNVAKAVMTTEKTITELTSQIEEVSATTEQLSAGMEETAASSEEMSATATEIERAVESIADKAHQGAVSAGEISRRASGLKQSAVSSQLSAQDVYLSTQEKMIKAIHDSKSVDQISVLSDAILQITSQTNLLALNAAIEAARAGEAGRGFAVVAEEIRKLAESSKDAANEIQNITKIVVTSVANLSENSASVLDFIDKQVLKDYELMVEAGEKYHSDAEFVDELVNDFSSTAEELTASIQQMARVIEEIAIAANEGAEASTNIAQKNAIMVEESDMVIKQANISKESSDNLNKMVLKFKV</sequence>
<evidence type="ECO:0000259" key="12">
    <source>
        <dbReference type="PROSITE" id="PS50885"/>
    </source>
</evidence>
<dbReference type="Gene3D" id="1.10.287.950">
    <property type="entry name" value="Methyl-accepting chemotaxis protein"/>
    <property type="match status" value="1"/>
</dbReference>
<evidence type="ECO:0000256" key="5">
    <source>
        <dbReference type="ARBA" id="ARBA00022989"/>
    </source>
</evidence>
<dbReference type="PROSITE" id="PS50885">
    <property type="entry name" value="HAMP"/>
    <property type="match status" value="1"/>
</dbReference>
<feature type="domain" description="Methyl-accepting transducer" evidence="11">
    <location>
        <begin position="378"/>
        <end position="629"/>
    </location>
</feature>
<evidence type="ECO:0000313" key="13">
    <source>
        <dbReference type="EMBL" id="TGE39030.1"/>
    </source>
</evidence>
<dbReference type="GO" id="GO:0004888">
    <property type="term" value="F:transmembrane signaling receptor activity"/>
    <property type="evidence" value="ECO:0007669"/>
    <property type="project" value="InterPro"/>
</dbReference>
<feature type="domain" description="HAMP" evidence="12">
    <location>
        <begin position="304"/>
        <end position="359"/>
    </location>
</feature>
<keyword evidence="3" id="KW-0145">Chemotaxis</keyword>
<accession>A0A4Z0R892</accession>
<dbReference type="AlphaFoldDB" id="A0A4Z0R892"/>
<dbReference type="InterPro" id="IPR004089">
    <property type="entry name" value="MCPsignal_dom"/>
</dbReference>
<dbReference type="InterPro" id="IPR004090">
    <property type="entry name" value="Chemotax_Me-accpt_rcpt"/>
</dbReference>
<dbReference type="SUPFAM" id="SSF58104">
    <property type="entry name" value="Methyl-accepting chemotaxis protein (MCP) signaling domain"/>
    <property type="match status" value="1"/>
</dbReference>
<evidence type="ECO:0000256" key="6">
    <source>
        <dbReference type="ARBA" id="ARBA00023136"/>
    </source>
</evidence>
<keyword evidence="4 10" id="KW-0812">Transmembrane</keyword>
<dbReference type="Pfam" id="PF00672">
    <property type="entry name" value="HAMP"/>
    <property type="match status" value="1"/>
</dbReference>
<dbReference type="GO" id="GO:0006935">
    <property type="term" value="P:chemotaxis"/>
    <property type="evidence" value="ECO:0007669"/>
    <property type="project" value="UniProtKB-KW"/>
</dbReference>
<reference evidence="13 14" key="1">
    <citation type="submission" date="2019-03" db="EMBL/GenBank/DDBJ databases">
        <title>Draft Genome Sequence of Desulfosporosinus fructosivorans Strain 63.6F, Isolated from Marine Sediment in the Baltic Sea.</title>
        <authorList>
            <person name="Hausmann B."/>
            <person name="Vandieken V."/>
            <person name="Pjevac P."/>
            <person name="Schreck K."/>
            <person name="Herbold C.W."/>
            <person name="Loy A."/>
        </authorList>
    </citation>
    <scope>NUCLEOTIDE SEQUENCE [LARGE SCALE GENOMIC DNA]</scope>
    <source>
        <strain evidence="13 14">63.6F</strain>
    </source>
</reference>
<feature type="transmembrane region" description="Helical" evidence="10">
    <location>
        <begin position="280"/>
        <end position="301"/>
    </location>
</feature>
<dbReference type="OrthoDB" id="597657at2"/>
<dbReference type="CDD" id="cd12912">
    <property type="entry name" value="PDC2_MCP_like"/>
    <property type="match status" value="1"/>
</dbReference>
<comment type="subcellular location">
    <subcellularLocation>
        <location evidence="1">Cell membrane</location>
        <topology evidence="1">Multi-pass membrane protein</topology>
    </subcellularLocation>
</comment>
<comment type="caution">
    <text evidence="13">The sequence shown here is derived from an EMBL/GenBank/DDBJ whole genome shotgun (WGS) entry which is preliminary data.</text>
</comment>
<dbReference type="InterPro" id="IPR003660">
    <property type="entry name" value="HAMP_dom"/>
</dbReference>
<evidence type="ECO:0000259" key="11">
    <source>
        <dbReference type="PROSITE" id="PS50111"/>
    </source>
</evidence>
<evidence type="ECO:0000313" key="14">
    <source>
        <dbReference type="Proteomes" id="UP000298460"/>
    </source>
</evidence>
<keyword evidence="5 10" id="KW-1133">Transmembrane helix</keyword>
<evidence type="ECO:0000256" key="1">
    <source>
        <dbReference type="ARBA" id="ARBA00004651"/>
    </source>
</evidence>
<dbReference type="Pfam" id="PF02743">
    <property type="entry name" value="dCache_1"/>
    <property type="match status" value="1"/>
</dbReference>
<dbReference type="Pfam" id="PF00015">
    <property type="entry name" value="MCPsignal"/>
    <property type="match status" value="1"/>
</dbReference>
<keyword evidence="2" id="KW-1003">Cell membrane</keyword>
<proteinExistence type="inferred from homology"/>
<dbReference type="PANTHER" id="PTHR32089">
    <property type="entry name" value="METHYL-ACCEPTING CHEMOTAXIS PROTEIN MCPB"/>
    <property type="match status" value="1"/>
</dbReference>
<dbReference type="PROSITE" id="PS50111">
    <property type="entry name" value="CHEMOTAXIS_TRANSDUC_2"/>
    <property type="match status" value="1"/>
</dbReference>